<dbReference type="InterPro" id="IPR023398">
    <property type="entry name" value="TIF_eIF4e-like"/>
</dbReference>
<dbReference type="SUPFAM" id="SSF55418">
    <property type="entry name" value="eIF4e-like"/>
    <property type="match status" value="1"/>
</dbReference>
<organism evidence="7 8">
    <name type="scientific">Holothuria leucospilota</name>
    <name type="common">Black long sea cucumber</name>
    <name type="synonym">Mertensiothuria leucospilota</name>
    <dbReference type="NCBI Taxonomy" id="206669"/>
    <lineage>
        <taxon>Eukaryota</taxon>
        <taxon>Metazoa</taxon>
        <taxon>Echinodermata</taxon>
        <taxon>Eleutherozoa</taxon>
        <taxon>Echinozoa</taxon>
        <taxon>Holothuroidea</taxon>
        <taxon>Aspidochirotacea</taxon>
        <taxon>Aspidochirotida</taxon>
        <taxon>Holothuriidae</taxon>
        <taxon>Holothuria</taxon>
    </lineage>
</organism>
<evidence type="ECO:0000313" key="8">
    <source>
        <dbReference type="Proteomes" id="UP001152320"/>
    </source>
</evidence>
<dbReference type="EMBL" id="JAIZAY010000020">
    <property type="protein sequence ID" value="KAJ8022295.1"/>
    <property type="molecule type" value="Genomic_DNA"/>
</dbReference>
<dbReference type="AlphaFoldDB" id="A0A9Q1BD51"/>
<keyword evidence="2 6" id="KW-0396">Initiation factor</keyword>
<accession>A0A9Q1BD51</accession>
<dbReference type="OrthoDB" id="590761at2759"/>
<dbReference type="Proteomes" id="UP001152320">
    <property type="component" value="Chromosome 20"/>
</dbReference>
<keyword evidence="3" id="KW-0810">Translation regulation</keyword>
<dbReference type="InterPro" id="IPR001040">
    <property type="entry name" value="TIF_eIF_4E"/>
</dbReference>
<dbReference type="PANTHER" id="PTHR11960">
    <property type="entry name" value="EUKARYOTIC TRANSLATION INITIATION FACTOR 4E RELATED"/>
    <property type="match status" value="1"/>
</dbReference>
<evidence type="ECO:0000313" key="7">
    <source>
        <dbReference type="EMBL" id="KAJ8022295.1"/>
    </source>
</evidence>
<evidence type="ECO:0000256" key="6">
    <source>
        <dbReference type="RuleBase" id="RU004374"/>
    </source>
</evidence>
<dbReference type="Pfam" id="PF01652">
    <property type="entry name" value="IF4E"/>
    <property type="match status" value="1"/>
</dbReference>
<proteinExistence type="inferred from homology"/>
<evidence type="ECO:0000256" key="4">
    <source>
        <dbReference type="ARBA" id="ARBA00022884"/>
    </source>
</evidence>
<name>A0A9Q1BD51_HOLLE</name>
<comment type="caution">
    <text evidence="7">The sequence shown here is derived from an EMBL/GenBank/DDBJ whole genome shotgun (WGS) entry which is preliminary data.</text>
</comment>
<gene>
    <name evidence="7" type="ORF">HOLleu_37150</name>
</gene>
<protein>
    <submittedName>
        <fullName evidence="7">Eukaryotic translation initiation factor 4E</fullName>
    </submittedName>
</protein>
<keyword evidence="8" id="KW-1185">Reference proteome</keyword>
<evidence type="ECO:0000256" key="5">
    <source>
        <dbReference type="ARBA" id="ARBA00022917"/>
    </source>
</evidence>
<evidence type="ECO:0000256" key="1">
    <source>
        <dbReference type="ARBA" id="ARBA00009860"/>
    </source>
</evidence>
<keyword evidence="4 6" id="KW-0694">RNA-binding</keyword>
<reference evidence="7" key="1">
    <citation type="submission" date="2021-10" db="EMBL/GenBank/DDBJ databases">
        <title>Tropical sea cucumber genome reveals ecological adaptation and Cuvierian tubules defense mechanism.</title>
        <authorList>
            <person name="Chen T."/>
        </authorList>
    </citation>
    <scope>NUCLEOTIDE SEQUENCE</scope>
    <source>
        <strain evidence="7">Nanhai2018</strain>
        <tissue evidence="7">Muscle</tissue>
    </source>
</reference>
<sequence>MASADTAVMEENAKEKQISDEVEKLQIDPLIKHPLQNRWCLWFFKNDKSKDWADNLRQITSFDTVEDFWALYNHIQSAAKLASGCDYNLFKDDIKPMWEDDRNKTGGRWLASFDKRGGKLMVDIEKLWLETVLCLIGEGFDEESDIVNGSVVNIRAKGNKISVWIGDYKREEAVLKIGRRFKERLGLPPRFQIAFEAHQDTIVKKGSSAKSRFTI</sequence>
<dbReference type="PROSITE" id="PS00813">
    <property type="entry name" value="IF4E"/>
    <property type="match status" value="1"/>
</dbReference>
<keyword evidence="5 6" id="KW-0648">Protein biosynthesis</keyword>
<dbReference type="Gene3D" id="3.30.760.10">
    <property type="entry name" value="RNA Cap, Translation Initiation Factor Eif4e"/>
    <property type="match status" value="1"/>
</dbReference>
<dbReference type="PANTHER" id="PTHR11960:SF8">
    <property type="entry name" value="EUKARYOTIC TRANSLATION INITIATION FACTOR 4E1-RELATED"/>
    <property type="match status" value="1"/>
</dbReference>
<dbReference type="GO" id="GO:0016281">
    <property type="term" value="C:eukaryotic translation initiation factor 4F complex"/>
    <property type="evidence" value="ECO:0007669"/>
    <property type="project" value="TreeGrafter"/>
</dbReference>
<evidence type="ECO:0000256" key="2">
    <source>
        <dbReference type="ARBA" id="ARBA00022540"/>
    </source>
</evidence>
<dbReference type="InterPro" id="IPR019770">
    <property type="entry name" value="TIF_eIF_4E_CS"/>
</dbReference>
<evidence type="ECO:0000256" key="3">
    <source>
        <dbReference type="ARBA" id="ARBA00022845"/>
    </source>
</evidence>
<comment type="similarity">
    <text evidence="1 6">Belongs to the eukaryotic initiation factor 4E family.</text>
</comment>
<dbReference type="GO" id="GO:0000340">
    <property type="term" value="F:RNA 7-methylguanosine cap binding"/>
    <property type="evidence" value="ECO:0007669"/>
    <property type="project" value="TreeGrafter"/>
</dbReference>
<dbReference type="GO" id="GO:0003743">
    <property type="term" value="F:translation initiation factor activity"/>
    <property type="evidence" value="ECO:0007669"/>
    <property type="project" value="UniProtKB-KW"/>
</dbReference>
<dbReference type="GO" id="GO:0006417">
    <property type="term" value="P:regulation of translation"/>
    <property type="evidence" value="ECO:0007669"/>
    <property type="project" value="UniProtKB-KW"/>
</dbReference>